<reference evidence="2 3" key="1">
    <citation type="submission" date="2009-12" db="EMBL/GenBank/DDBJ databases">
        <title>The draft genome of Batrachochytrium dendrobatidis.</title>
        <authorList>
            <consortium name="US DOE Joint Genome Institute (JGI-PGF)"/>
            <person name="Kuo A."/>
            <person name="Salamov A."/>
            <person name="Schmutz J."/>
            <person name="Lucas S."/>
            <person name="Pitluck S."/>
            <person name="Rosenblum E."/>
            <person name="Stajich J."/>
            <person name="Eisen M."/>
            <person name="Grigoriev I.V."/>
        </authorList>
    </citation>
    <scope>NUCLEOTIDE SEQUENCE [LARGE SCALE GENOMIC DNA]</scope>
    <source>
        <strain evidence="3">JAM81 / FGSC 10211</strain>
    </source>
</reference>
<feature type="region of interest" description="Disordered" evidence="1">
    <location>
        <begin position="756"/>
        <end position="775"/>
    </location>
</feature>
<name>F4PEE6_BATDJ</name>
<feature type="region of interest" description="Disordered" evidence="1">
    <location>
        <begin position="72"/>
        <end position="103"/>
    </location>
</feature>
<feature type="compositionally biased region" description="Acidic residues" evidence="1">
    <location>
        <begin position="658"/>
        <end position="676"/>
    </location>
</feature>
<evidence type="ECO:0000313" key="3">
    <source>
        <dbReference type="Proteomes" id="UP000007241"/>
    </source>
</evidence>
<evidence type="ECO:0000313" key="2">
    <source>
        <dbReference type="EMBL" id="EGF76415.1"/>
    </source>
</evidence>
<feature type="region of interest" description="Disordered" evidence="1">
    <location>
        <begin position="573"/>
        <end position="609"/>
    </location>
</feature>
<dbReference type="OMA" id="HINRENN"/>
<feature type="region of interest" description="Disordered" evidence="1">
    <location>
        <begin position="634"/>
        <end position="680"/>
    </location>
</feature>
<feature type="compositionally biased region" description="Polar residues" evidence="1">
    <location>
        <begin position="117"/>
        <end position="128"/>
    </location>
</feature>
<dbReference type="GeneID" id="18239675"/>
<feature type="region of interest" description="Disordered" evidence="1">
    <location>
        <begin position="117"/>
        <end position="177"/>
    </location>
</feature>
<feature type="compositionally biased region" description="Basic residues" evidence="1">
    <location>
        <begin position="634"/>
        <end position="647"/>
    </location>
</feature>
<feature type="region of interest" description="Disordered" evidence="1">
    <location>
        <begin position="367"/>
        <end position="553"/>
    </location>
</feature>
<dbReference type="RefSeq" id="XP_006682965.1">
    <property type="nucleotide sequence ID" value="XM_006682902.1"/>
</dbReference>
<feature type="compositionally biased region" description="Polar residues" evidence="1">
    <location>
        <begin position="435"/>
        <end position="445"/>
    </location>
</feature>
<dbReference type="EMBL" id="GL882897">
    <property type="protein sequence ID" value="EGF76415.1"/>
    <property type="molecule type" value="Genomic_DNA"/>
</dbReference>
<feature type="compositionally biased region" description="Low complexity" evidence="1">
    <location>
        <begin position="714"/>
        <end position="728"/>
    </location>
</feature>
<feature type="compositionally biased region" description="Basic residues" evidence="1">
    <location>
        <begin position="573"/>
        <end position="585"/>
    </location>
</feature>
<gene>
    <name evidence="2" type="ORF">BATDEDRAFT_28554</name>
</gene>
<feature type="compositionally biased region" description="Polar residues" evidence="1">
    <location>
        <begin position="87"/>
        <end position="101"/>
    </location>
</feature>
<feature type="compositionally biased region" description="Basic and acidic residues" evidence="1">
    <location>
        <begin position="367"/>
        <end position="377"/>
    </location>
</feature>
<organism evidence="2 3">
    <name type="scientific">Batrachochytrium dendrobatidis (strain JAM81 / FGSC 10211)</name>
    <name type="common">Frog chytrid fungus</name>
    <dbReference type="NCBI Taxonomy" id="684364"/>
    <lineage>
        <taxon>Eukaryota</taxon>
        <taxon>Fungi</taxon>
        <taxon>Fungi incertae sedis</taxon>
        <taxon>Chytridiomycota</taxon>
        <taxon>Chytridiomycota incertae sedis</taxon>
        <taxon>Chytridiomycetes</taxon>
        <taxon>Rhizophydiales</taxon>
        <taxon>Rhizophydiales incertae sedis</taxon>
        <taxon>Batrachochytrium</taxon>
    </lineage>
</organism>
<feature type="compositionally biased region" description="Basic and acidic residues" evidence="1">
    <location>
        <begin position="477"/>
        <end position="499"/>
    </location>
</feature>
<evidence type="ECO:0000256" key="1">
    <source>
        <dbReference type="SAM" id="MobiDB-lite"/>
    </source>
</evidence>
<sequence>MVADIKVAKHSRANPPSQTCVTDDLMGELEQIFRNQGQVKDYFSTRPLNTMLHPLVVTVFLLVASTFAQTLQKRTLQRSSDDEYRNTRSGNKSPSPQQTRDLNIRFPAKLGIEVWTTGNEQQSGTSHQETSKKHRRKSQRKQHEENFLRRHSSNLESNLGSDSENEVTARKTSRRRLRSDLEDDDVFEAVRGGLSDMERLLPSEENAGHSAGEGVSQRHPDQYIDIIESTHIESKESKKKSALKKLKEKLKLNDGFPQVEFGFGKKKKYKEYLESEFEDKPKKKGFAKKAKEWLGFGNKKHRTEEMIDQQIRQEWEERNGIQESGFEDKPKKKGFMKKVKGWLGFGNKKHRTGEVLDHQISEQWEEYFKQRSASHDGHRSRKNSVSGESSKFRVQETFKTTEVLDEDLTDGQGKYSRKNSASGDERRKSRKASVSAESGISGISRSQEKVPTTGGIHDQSLTDEQRRYFESIYNLDGNRKESKTDTLKPENVSQKERKSSHVGKYPKKSKKHHIKYLESSSSSGLSSSSDSDSDLDSSSSSSSDSDFDSDLNYKPKKYKKKSFVTEIDTTLLKKKSSHKKSKKQHIGQYLDSSSSSSSSSDSDSDPGFNIVVNYKPKKYKKKGFVTEINTTLLKKKSSHKKSKKHHSKYLESSSDSSSDSDSDFDSSSDSDSDFDSDLNYKPKKYKKKSFVTEIDTTLLKKKSHKKSKKHHSKYSSSSSGLSSDSDSSSDFDRKGYIKYKKFKNPGFQEFETVVQQEKISSPYPRKSHKKSSKQSYREHFDLNPELSPEFNLGFNPELDPYLNFDHRIHGHKSKNSFKKLGRKLIEFGDNSPEIGARIGHKIGKAVSKAIGSTVRAKHSVSRSMSKLKYELQHFDRKIEYVVVKGIRKAAKLIRNFPRRVGRLLKKLFNLPQKLFSGILNIRSKLDELRRNMRDTYRYAKLMAELDYMILDVSRSAREQSRHILTEASELGLLNKTKVAVINTTVAFMLITLS</sequence>
<dbReference type="HOGENOM" id="CLU_301100_0_0_1"/>
<feature type="compositionally biased region" description="Basic residues" evidence="1">
    <location>
        <begin position="500"/>
        <end position="514"/>
    </location>
</feature>
<protein>
    <submittedName>
        <fullName evidence="2">Uncharacterized protein</fullName>
    </submittedName>
</protein>
<proteinExistence type="predicted"/>
<feature type="compositionally biased region" description="Basic residues" evidence="1">
    <location>
        <begin position="700"/>
        <end position="713"/>
    </location>
</feature>
<dbReference type="Proteomes" id="UP000007241">
    <property type="component" value="Unassembled WGS sequence"/>
</dbReference>
<feature type="compositionally biased region" description="Low complexity" evidence="1">
    <location>
        <begin position="591"/>
        <end position="601"/>
    </location>
</feature>
<feature type="region of interest" description="Disordered" evidence="1">
    <location>
        <begin position="700"/>
        <end position="730"/>
    </location>
</feature>
<dbReference type="AlphaFoldDB" id="F4PEE6"/>
<dbReference type="InParanoid" id="F4PEE6"/>
<keyword evidence="3" id="KW-1185">Reference proteome</keyword>
<accession>F4PEE6</accession>
<feature type="compositionally biased region" description="Low complexity" evidence="1">
    <location>
        <begin position="519"/>
        <end position="544"/>
    </location>
</feature>